<evidence type="ECO:0000256" key="1">
    <source>
        <dbReference type="SAM" id="MobiDB-lite"/>
    </source>
</evidence>
<dbReference type="EMBL" id="MCFL01000115">
    <property type="protein sequence ID" value="ORZ29955.1"/>
    <property type="molecule type" value="Genomic_DNA"/>
</dbReference>
<dbReference type="AlphaFoldDB" id="A0A1Y2H603"/>
<gene>
    <name evidence="2" type="ORF">BCR44DRAFT_346390</name>
</gene>
<organism evidence="2 3">
    <name type="scientific">Catenaria anguillulae PL171</name>
    <dbReference type="NCBI Taxonomy" id="765915"/>
    <lineage>
        <taxon>Eukaryota</taxon>
        <taxon>Fungi</taxon>
        <taxon>Fungi incertae sedis</taxon>
        <taxon>Blastocladiomycota</taxon>
        <taxon>Blastocladiomycetes</taxon>
        <taxon>Blastocladiales</taxon>
        <taxon>Catenariaceae</taxon>
        <taxon>Catenaria</taxon>
    </lineage>
</organism>
<protein>
    <submittedName>
        <fullName evidence="2">Uncharacterized protein</fullName>
    </submittedName>
</protein>
<comment type="caution">
    <text evidence="2">The sequence shown here is derived from an EMBL/GenBank/DDBJ whole genome shotgun (WGS) entry which is preliminary data.</text>
</comment>
<feature type="region of interest" description="Disordered" evidence="1">
    <location>
        <begin position="112"/>
        <end position="149"/>
    </location>
</feature>
<sequence length="178" mass="20790">MLRSESSALLNMERRDEAWLRMWHVSQVQRGPWSHATNGDIGPDGTMDKLWKWYPSRWNRQWELDLNAFEPRPMKSPMGKSLELRLKLDLKCKWHNQSETMATYVHDGHTCDERSTGGQRRHGKALRSQQDSVFRTARPGHDPGHAPNLPRALSRLHLPLWSPMETSLAPPLPRYPFY</sequence>
<name>A0A1Y2H603_9FUNG</name>
<accession>A0A1Y2H603</accession>
<dbReference type="Proteomes" id="UP000193411">
    <property type="component" value="Unassembled WGS sequence"/>
</dbReference>
<evidence type="ECO:0000313" key="2">
    <source>
        <dbReference type="EMBL" id="ORZ29955.1"/>
    </source>
</evidence>
<keyword evidence="3" id="KW-1185">Reference proteome</keyword>
<proteinExistence type="predicted"/>
<reference evidence="2 3" key="1">
    <citation type="submission" date="2016-07" db="EMBL/GenBank/DDBJ databases">
        <title>Pervasive Adenine N6-methylation of Active Genes in Fungi.</title>
        <authorList>
            <consortium name="DOE Joint Genome Institute"/>
            <person name="Mondo S.J."/>
            <person name="Dannebaum R.O."/>
            <person name="Kuo R.C."/>
            <person name="Labutti K."/>
            <person name="Haridas S."/>
            <person name="Kuo A."/>
            <person name="Salamov A."/>
            <person name="Ahrendt S.R."/>
            <person name="Lipzen A."/>
            <person name="Sullivan W."/>
            <person name="Andreopoulos W.B."/>
            <person name="Clum A."/>
            <person name="Lindquist E."/>
            <person name="Daum C."/>
            <person name="Ramamoorthy G.K."/>
            <person name="Gryganskyi A."/>
            <person name="Culley D."/>
            <person name="Magnuson J.K."/>
            <person name="James T.Y."/>
            <person name="O'Malley M.A."/>
            <person name="Stajich J.E."/>
            <person name="Spatafora J.W."/>
            <person name="Visel A."/>
            <person name="Grigoriev I.V."/>
        </authorList>
    </citation>
    <scope>NUCLEOTIDE SEQUENCE [LARGE SCALE GENOMIC DNA]</scope>
    <source>
        <strain evidence="2 3">PL171</strain>
    </source>
</reference>
<evidence type="ECO:0000313" key="3">
    <source>
        <dbReference type="Proteomes" id="UP000193411"/>
    </source>
</evidence>